<keyword evidence="2" id="KW-1185">Reference proteome</keyword>
<proteinExistence type="predicted"/>
<protein>
    <recommendedName>
        <fullName evidence="3">Sugar O-acyltransferase, sialic acid O-acetyltransferase NeuD family</fullName>
    </recommendedName>
</protein>
<gene>
    <name evidence="1" type="ORF">GCM10022402_35250</name>
</gene>
<name>A0ABP7G3E5_9ACTN</name>
<evidence type="ECO:0000313" key="1">
    <source>
        <dbReference type="EMBL" id="GAA3753429.1"/>
    </source>
</evidence>
<dbReference type="EMBL" id="BAABDD010000018">
    <property type="protein sequence ID" value="GAA3753429.1"/>
    <property type="molecule type" value="Genomic_DNA"/>
</dbReference>
<dbReference type="InterPro" id="IPR011004">
    <property type="entry name" value="Trimer_LpxA-like_sf"/>
</dbReference>
<dbReference type="InterPro" id="IPR050179">
    <property type="entry name" value="Trans_hexapeptide_repeat"/>
</dbReference>
<evidence type="ECO:0008006" key="3">
    <source>
        <dbReference type="Google" id="ProtNLM"/>
    </source>
</evidence>
<sequence>MKELVIIGAGKFALEVTRYIDDITAAGEEQYRIAGYLPVPEESTHAPADLCLAPEEFPPKAGTRVVLALSDTGHRRAMIDDLIDKHALIAENIVHPSAMVEPAALQGAGIIIGPRNYVGVNVTLGSHTVVNYHCTIGHHSRLGANNFLAPNFNCGNSITVGDDNFFGLSCTIAPEVVIGDDCRFQAGISLFDNADSGFSYLSPSRIKSIKSS</sequence>
<dbReference type="Gene3D" id="2.160.10.10">
    <property type="entry name" value="Hexapeptide repeat proteins"/>
    <property type="match status" value="1"/>
</dbReference>
<organism evidence="1 2">
    <name type="scientific">Salinactinospora qingdaonensis</name>
    <dbReference type="NCBI Taxonomy" id="702744"/>
    <lineage>
        <taxon>Bacteria</taxon>
        <taxon>Bacillati</taxon>
        <taxon>Actinomycetota</taxon>
        <taxon>Actinomycetes</taxon>
        <taxon>Streptosporangiales</taxon>
        <taxon>Nocardiopsidaceae</taxon>
        <taxon>Salinactinospora</taxon>
    </lineage>
</organism>
<dbReference type="PANTHER" id="PTHR43300:SF7">
    <property type="entry name" value="UDP-N-ACETYLBACILLOSAMINE N-ACETYLTRANSFERASE"/>
    <property type="match status" value="1"/>
</dbReference>
<reference evidence="2" key="1">
    <citation type="journal article" date="2019" name="Int. J. Syst. Evol. Microbiol.">
        <title>The Global Catalogue of Microorganisms (GCM) 10K type strain sequencing project: providing services to taxonomists for standard genome sequencing and annotation.</title>
        <authorList>
            <consortium name="The Broad Institute Genomics Platform"/>
            <consortium name="The Broad Institute Genome Sequencing Center for Infectious Disease"/>
            <person name="Wu L."/>
            <person name="Ma J."/>
        </authorList>
    </citation>
    <scope>NUCLEOTIDE SEQUENCE [LARGE SCALE GENOMIC DNA]</scope>
    <source>
        <strain evidence="2">JCM 17137</strain>
    </source>
</reference>
<accession>A0ABP7G3E5</accession>
<comment type="caution">
    <text evidence="1">The sequence shown here is derived from an EMBL/GenBank/DDBJ whole genome shotgun (WGS) entry which is preliminary data.</text>
</comment>
<dbReference type="SUPFAM" id="SSF51161">
    <property type="entry name" value="Trimeric LpxA-like enzymes"/>
    <property type="match status" value="1"/>
</dbReference>
<evidence type="ECO:0000313" key="2">
    <source>
        <dbReference type="Proteomes" id="UP001500908"/>
    </source>
</evidence>
<dbReference type="RefSeq" id="WP_344973252.1">
    <property type="nucleotide sequence ID" value="NZ_BAABDD010000018.1"/>
</dbReference>
<dbReference type="Proteomes" id="UP001500908">
    <property type="component" value="Unassembled WGS sequence"/>
</dbReference>
<dbReference type="PANTHER" id="PTHR43300">
    <property type="entry name" value="ACETYLTRANSFERASE"/>
    <property type="match status" value="1"/>
</dbReference>